<dbReference type="GO" id="GO:0006813">
    <property type="term" value="P:potassium ion transport"/>
    <property type="evidence" value="ECO:0007669"/>
    <property type="project" value="InterPro"/>
</dbReference>
<dbReference type="PANTHER" id="PTHR43833:SF7">
    <property type="entry name" value="KTR SYSTEM POTASSIUM UPTAKE PROTEIN C"/>
    <property type="match status" value="1"/>
</dbReference>
<dbReference type="InterPro" id="IPR003148">
    <property type="entry name" value="RCK_N"/>
</dbReference>
<dbReference type="Gene3D" id="3.40.50.720">
    <property type="entry name" value="NAD(P)-binding Rossmann-like Domain"/>
    <property type="match status" value="1"/>
</dbReference>
<comment type="caution">
    <text evidence="2">The sequence shown here is derived from an EMBL/GenBank/DDBJ whole genome shotgun (WGS) entry which is preliminary data.</text>
</comment>
<protein>
    <submittedName>
        <fullName evidence="2">Trk system potassium uptake protein TrkA</fullName>
    </submittedName>
</protein>
<dbReference type="EMBL" id="QBKQ01000003">
    <property type="protein sequence ID" value="PTX42214.1"/>
    <property type="molecule type" value="Genomic_DNA"/>
</dbReference>
<dbReference type="RefSeq" id="WP_108172516.1">
    <property type="nucleotide sequence ID" value="NZ_QBKQ01000003.1"/>
</dbReference>
<dbReference type="SUPFAM" id="SSF116726">
    <property type="entry name" value="TrkA C-terminal domain-like"/>
    <property type="match status" value="1"/>
</dbReference>
<keyword evidence="3" id="KW-1185">Reference proteome</keyword>
<dbReference type="Proteomes" id="UP000244174">
    <property type="component" value="Unassembled WGS sequence"/>
</dbReference>
<evidence type="ECO:0000313" key="3">
    <source>
        <dbReference type="Proteomes" id="UP000244174"/>
    </source>
</evidence>
<sequence>MKYIVVGLGVFGASISEKLAEMGNEVIGVDISMSKVEAIKEKITHAISLDATDMEAVKNLPLDDTDVVIIGIGEDKGANIMAAAVMKQMKVKRLISRAVDPLQRTVLETMGVDEIIHPEKETADRWAQKLNLEGVVDSFEIDSDFSIVETKIPEEYHEKTIKELNIKDQFDIIILTTMSVSPSKNELGTETEKASVNGVARADTVLYKDDIMVLYGHNKNIKRLLEEHKKFKEGDLG</sequence>
<dbReference type="OrthoDB" id="9776294at2"/>
<name>A0A2T6AEG9_9FLAO</name>
<evidence type="ECO:0000313" key="2">
    <source>
        <dbReference type="EMBL" id="PTX42214.1"/>
    </source>
</evidence>
<proteinExistence type="predicted"/>
<dbReference type="SUPFAM" id="SSF51735">
    <property type="entry name" value="NAD(P)-binding Rossmann-fold domains"/>
    <property type="match status" value="1"/>
</dbReference>
<accession>A0A2T6AEG9</accession>
<dbReference type="Pfam" id="PF02254">
    <property type="entry name" value="TrkA_N"/>
    <property type="match status" value="1"/>
</dbReference>
<organism evidence="2 3">
    <name type="scientific">Christiangramia gaetbulicola</name>
    <dbReference type="NCBI Taxonomy" id="703340"/>
    <lineage>
        <taxon>Bacteria</taxon>
        <taxon>Pseudomonadati</taxon>
        <taxon>Bacteroidota</taxon>
        <taxon>Flavobacteriia</taxon>
        <taxon>Flavobacteriales</taxon>
        <taxon>Flavobacteriaceae</taxon>
        <taxon>Christiangramia</taxon>
    </lineage>
</organism>
<dbReference type="InterPro" id="IPR050721">
    <property type="entry name" value="Trk_Ktr_HKT_K-transport"/>
</dbReference>
<reference evidence="2 3" key="1">
    <citation type="submission" date="2018-04" db="EMBL/GenBank/DDBJ databases">
        <title>Genomic Encyclopedia of Archaeal and Bacterial Type Strains, Phase II (KMG-II): from individual species to whole genera.</title>
        <authorList>
            <person name="Goeker M."/>
        </authorList>
    </citation>
    <scope>NUCLEOTIDE SEQUENCE [LARGE SCALE GENOMIC DNA]</scope>
    <source>
        <strain evidence="2 3">DSM 23082</strain>
    </source>
</reference>
<dbReference type="AlphaFoldDB" id="A0A2T6AEG9"/>
<dbReference type="Gene3D" id="3.30.70.1450">
    <property type="entry name" value="Regulator of K+ conductance, C-terminal domain"/>
    <property type="match status" value="1"/>
</dbReference>
<dbReference type="PANTHER" id="PTHR43833">
    <property type="entry name" value="POTASSIUM CHANNEL PROTEIN 2-RELATED-RELATED"/>
    <property type="match status" value="1"/>
</dbReference>
<feature type="domain" description="RCK N-terminal" evidence="1">
    <location>
        <begin position="1"/>
        <end position="116"/>
    </location>
</feature>
<gene>
    <name evidence="2" type="ORF">C8P64_2633</name>
</gene>
<dbReference type="PROSITE" id="PS51201">
    <property type="entry name" value="RCK_N"/>
    <property type="match status" value="1"/>
</dbReference>
<dbReference type="InterPro" id="IPR036721">
    <property type="entry name" value="RCK_C_sf"/>
</dbReference>
<evidence type="ECO:0000259" key="1">
    <source>
        <dbReference type="PROSITE" id="PS51201"/>
    </source>
</evidence>
<dbReference type="InterPro" id="IPR036291">
    <property type="entry name" value="NAD(P)-bd_dom_sf"/>
</dbReference>